<feature type="transmembrane region" description="Helical" evidence="1">
    <location>
        <begin position="21"/>
        <end position="39"/>
    </location>
</feature>
<feature type="non-terminal residue" evidence="2">
    <location>
        <position position="76"/>
    </location>
</feature>
<gene>
    <name evidence="2" type="ORF">CVH13_01570</name>
</gene>
<organism evidence="2 3">
    <name type="scientific">Dehalococcoides mccartyi</name>
    <dbReference type="NCBI Taxonomy" id="61435"/>
    <lineage>
        <taxon>Bacteria</taxon>
        <taxon>Bacillati</taxon>
        <taxon>Chloroflexota</taxon>
        <taxon>Dehalococcoidia</taxon>
        <taxon>Dehalococcoidales</taxon>
        <taxon>Dehalococcoidaceae</taxon>
        <taxon>Dehalococcoides</taxon>
    </lineage>
</organism>
<dbReference type="EMBL" id="PHFD01000356">
    <property type="protein sequence ID" value="PKH45287.1"/>
    <property type="molecule type" value="Genomic_DNA"/>
</dbReference>
<accession>A0A2J1DT17</accession>
<name>A0A2J1DT17_9CHLR</name>
<comment type="caution">
    <text evidence="2">The sequence shown here is derived from an EMBL/GenBank/DDBJ whole genome shotgun (WGS) entry which is preliminary data.</text>
</comment>
<dbReference type="AlphaFoldDB" id="A0A2J1DT17"/>
<dbReference type="Proteomes" id="UP000233649">
    <property type="component" value="Unassembled WGS sequence"/>
</dbReference>
<evidence type="ECO:0000313" key="3">
    <source>
        <dbReference type="Proteomes" id="UP000233649"/>
    </source>
</evidence>
<evidence type="ECO:0000313" key="2">
    <source>
        <dbReference type="EMBL" id="PKH45287.1"/>
    </source>
</evidence>
<protein>
    <submittedName>
        <fullName evidence="2">Uncharacterized protein</fullName>
    </submittedName>
</protein>
<evidence type="ECO:0000256" key="1">
    <source>
        <dbReference type="SAM" id="Phobius"/>
    </source>
</evidence>
<sequence>MGHSDYGGQENGDGEIMKWRFRISHIMALISGEFFYGAMDEFFNESTLMGIPFLIMALFLFWMSSILIKIEQEIKD</sequence>
<feature type="transmembrane region" description="Helical" evidence="1">
    <location>
        <begin position="51"/>
        <end position="70"/>
    </location>
</feature>
<keyword evidence="1" id="KW-0472">Membrane</keyword>
<reference evidence="2 3" key="1">
    <citation type="journal article" date="2017" name="FEMS Microbiol. Ecol.">
        <title>Reconstructed genomes of novel Dehalococcoides mccartyi strains from 1,2,3,4-tetrachlorodibenzo-p-dioxin-dechlorinating enrichment cultures reveal divergent reductive dehalogenase gene profiles.</title>
        <authorList>
            <person name="Dam H.T."/>
            <person name="Vollmers J."/>
            <person name="Kaster A.K."/>
            <person name="Haggblom M.M."/>
        </authorList>
    </citation>
    <scope>NUCLEOTIDE SEQUENCE [LARGE SCALE GENOMIC DNA]</scope>
    <source>
        <strain evidence="2 3">H1-3-2.001</strain>
    </source>
</reference>
<keyword evidence="1" id="KW-1133">Transmembrane helix</keyword>
<proteinExistence type="predicted"/>
<keyword evidence="1" id="KW-0812">Transmembrane</keyword>